<name>A0ACB6G3A7_9PLEO</name>
<keyword evidence="2" id="KW-1185">Reference proteome</keyword>
<comment type="caution">
    <text evidence="1">The sequence shown here is derived from an EMBL/GenBank/DDBJ whole genome shotgun (WGS) entry which is preliminary data.</text>
</comment>
<accession>A0ACB6G3A7</accession>
<dbReference type="EMBL" id="PDWZ02000001">
    <property type="protein sequence ID" value="KAB2111212.1"/>
    <property type="molecule type" value="Genomic_DNA"/>
</dbReference>
<sequence>MSSPNSPRRSTESFEFLSPNPPQGSFPFPASNHDWTNRPSSTGGRYKPRRGSTASSIHSVGGSLDSGFKSTMGAVREQSNNAISTLLTPPIMRTGMVPHTTATATSGHRPPSTKDIPPVTLTNIPHIEPSAFNPYLSQVGSLYEAFQRAKAEAEAESAQPARRGSKKDDTESPAGTPNLAGTPFTPNGPPKPKRRTSGSKRTLPAITPLSTIPNIYFDDNFHLENPRTFDVVSERSEVVRPVRTATSDDHGANGSLDVPQPPGRKALATNAILQEKLSWYMDTVEVHLISAISTASTSFFAALGSLRELQTEASDSVARIKGLREDLKRLDEQMAIGGLKVVEMKRRRENLRRLTDSVDQLQAVIVGLSHCDEAVVDGRLETAMTRIEVIERLITGALDTTDSQGTSWLDSRLPPQLVDLRHLRALDGVFESITELKFRVGRGFEVRFVDTLLTDLREHVKRVPTHDTLERWTAASQKARGSNQKPKTTLPAYMTTDEKLRAELRASLYGLSGAQFTNQASATFREAMIKEMKVIIRKHLPSSTEDDTGSMASVSTRGGRGTSQQDKNSILARNLRAMDPEDAEVFFANIFTDIGEALRRLSTLIKVLLDVTSGVTTPPASAGGLRSPPRSPYMHSIDDYMGNGVPAPSSNDLQMELMQALDMSSLLGQAVDAAQTQITKLLKVRSEATANLPLERFLRYFHICRLFADECEAVSGRSGAALKGVVNTHINDFVSKFGDFEKQELVKAMDSDRWEPKDFDAQDTEVLARLLKGMESDPASWAETGDLLRDIEKPTTNGTSAQTNGTSEDKPKEKNKTTIPAVVDEEKYTISESSTVVLRGIERFEILVSAMPSMTSEVSTSLCDYIKLFNSRLCQLILGAGAMQSAGLKNINTKHLAIASQTLSFIIAILPYIRECFRRRTASASNKSSIGEFDNVKRLLYDQQNQIHEKLTGILSGRAKVHMRSLKKVEWDTDAEVNKDVSPSMESLTKDTVTMHKVINKYLSEIQVRMIMGPVFESYREEVGNVIKEAAVKTPGGKARLLREAKLFDAKLGPIDGAGNVGSHLIGLVVSKTVAQPKAESKAEPKQEFEAKKSEEKTQNIETEAEKSSTEAT</sequence>
<evidence type="ECO:0000313" key="1">
    <source>
        <dbReference type="EMBL" id="KAB2111212.1"/>
    </source>
</evidence>
<gene>
    <name evidence="1" type="ORF">AG0111_0g633</name>
</gene>
<proteinExistence type="predicted"/>
<organism evidence="1 2">
    <name type="scientific">Alternaria gaisen</name>
    <dbReference type="NCBI Taxonomy" id="167740"/>
    <lineage>
        <taxon>Eukaryota</taxon>
        <taxon>Fungi</taxon>
        <taxon>Dikarya</taxon>
        <taxon>Ascomycota</taxon>
        <taxon>Pezizomycotina</taxon>
        <taxon>Dothideomycetes</taxon>
        <taxon>Pleosporomycetidae</taxon>
        <taxon>Pleosporales</taxon>
        <taxon>Pleosporineae</taxon>
        <taxon>Pleosporaceae</taxon>
        <taxon>Alternaria</taxon>
        <taxon>Alternaria sect. Alternaria</taxon>
    </lineage>
</organism>
<protein>
    <submittedName>
        <fullName evidence="1">Uncharacterized protein</fullName>
    </submittedName>
</protein>
<evidence type="ECO:0000313" key="2">
    <source>
        <dbReference type="Proteomes" id="UP000293547"/>
    </source>
</evidence>
<reference evidence="1 2" key="1">
    <citation type="journal article" date="2019" name="bioRxiv">
        <title>Genomics, evolutionary history and diagnostics of the Alternaria alternata species group including apple and Asian pear pathotypes.</title>
        <authorList>
            <person name="Armitage A.D."/>
            <person name="Cockerton H.M."/>
            <person name="Sreenivasaprasad S."/>
            <person name="Woodhall J.W."/>
            <person name="Lane C.R."/>
            <person name="Harrison R.J."/>
            <person name="Clarkson J.P."/>
        </authorList>
    </citation>
    <scope>NUCLEOTIDE SEQUENCE [LARGE SCALE GENOMIC DNA]</scope>
    <source>
        <strain evidence="1 2">FERA 650</strain>
    </source>
</reference>
<dbReference type="Proteomes" id="UP000293547">
    <property type="component" value="Unassembled WGS sequence"/>
</dbReference>